<sequence length="182" mass="21844">MMYKIKEYYDKERSKDISHYLRKLQSLKSKSIDESSEILREITEIFEILDDKNYKLGTMEKMKYIYYALPNEVRCRLKLNSKTEIDVFINDVKEQINVLQYFLGKGPGKETNSTKIEDLMDIDYVTKIKSHGPFSKENKIKREDNYGYICEMKGHTTDKCKLNLKTHRERKEFHRYNKTIIN</sequence>
<dbReference type="EMBL" id="MCOG01000112">
    <property type="protein sequence ID" value="ORY45014.1"/>
    <property type="molecule type" value="Genomic_DNA"/>
</dbReference>
<dbReference type="AlphaFoldDB" id="A0A1Y2CDY1"/>
<keyword evidence="2" id="KW-1185">Reference proteome</keyword>
<protein>
    <submittedName>
        <fullName evidence="1">Uncharacterized protein</fullName>
    </submittedName>
</protein>
<evidence type="ECO:0000313" key="1">
    <source>
        <dbReference type="EMBL" id="ORY45014.1"/>
    </source>
</evidence>
<dbReference type="OrthoDB" id="10522183at2759"/>
<proteinExistence type="predicted"/>
<comment type="caution">
    <text evidence="1">The sequence shown here is derived from an EMBL/GenBank/DDBJ whole genome shotgun (WGS) entry which is preliminary data.</text>
</comment>
<accession>A0A1Y2CDY1</accession>
<gene>
    <name evidence="1" type="ORF">LY90DRAFT_509572</name>
</gene>
<reference evidence="1 2" key="1">
    <citation type="submission" date="2016-08" db="EMBL/GenBank/DDBJ databases">
        <title>A Parts List for Fungal Cellulosomes Revealed by Comparative Genomics.</title>
        <authorList>
            <consortium name="DOE Joint Genome Institute"/>
            <person name="Haitjema C.H."/>
            <person name="Gilmore S.P."/>
            <person name="Henske J.K."/>
            <person name="Solomon K.V."/>
            <person name="De Groot R."/>
            <person name="Kuo A."/>
            <person name="Mondo S.J."/>
            <person name="Salamov A.A."/>
            <person name="Labutti K."/>
            <person name="Zhao Z."/>
            <person name="Chiniquy J."/>
            <person name="Barry K."/>
            <person name="Brewer H.M."/>
            <person name="Purvine S.O."/>
            <person name="Wright A.T."/>
            <person name="Boxma B."/>
            <person name="Van Alen T."/>
            <person name="Hackstein J.H."/>
            <person name="Baker S.E."/>
            <person name="Grigoriev I.V."/>
            <person name="O'Malley M.A."/>
        </authorList>
    </citation>
    <scope>NUCLEOTIDE SEQUENCE [LARGE SCALE GENOMIC DNA]</scope>
    <source>
        <strain evidence="1 2">G1</strain>
    </source>
</reference>
<organism evidence="1 2">
    <name type="scientific">Neocallimastix californiae</name>
    <dbReference type="NCBI Taxonomy" id="1754190"/>
    <lineage>
        <taxon>Eukaryota</taxon>
        <taxon>Fungi</taxon>
        <taxon>Fungi incertae sedis</taxon>
        <taxon>Chytridiomycota</taxon>
        <taxon>Chytridiomycota incertae sedis</taxon>
        <taxon>Neocallimastigomycetes</taxon>
        <taxon>Neocallimastigales</taxon>
        <taxon>Neocallimastigaceae</taxon>
        <taxon>Neocallimastix</taxon>
    </lineage>
</organism>
<dbReference type="Proteomes" id="UP000193920">
    <property type="component" value="Unassembled WGS sequence"/>
</dbReference>
<name>A0A1Y2CDY1_9FUNG</name>
<evidence type="ECO:0000313" key="2">
    <source>
        <dbReference type="Proteomes" id="UP000193920"/>
    </source>
</evidence>